<keyword evidence="4 5" id="KW-0472">Membrane</keyword>
<dbReference type="Gene3D" id="1.20.1740.10">
    <property type="entry name" value="Amino acid/polyamine transporter I"/>
    <property type="match status" value="1"/>
</dbReference>
<accession>A0A5N4A3F8</accession>
<dbReference type="GO" id="GO:0015179">
    <property type="term" value="F:L-amino acid transmembrane transporter activity"/>
    <property type="evidence" value="ECO:0007669"/>
    <property type="project" value="TreeGrafter"/>
</dbReference>
<dbReference type="OrthoDB" id="1684102at2759"/>
<dbReference type="EMBL" id="VVIM01000011">
    <property type="protein sequence ID" value="KAB0791846.1"/>
    <property type="molecule type" value="Genomic_DNA"/>
</dbReference>
<comment type="subcellular location">
    <subcellularLocation>
        <location evidence="1">Membrane</location>
        <topology evidence="1">Multi-pass membrane protein</topology>
    </subcellularLocation>
</comment>
<protein>
    <recommendedName>
        <fullName evidence="6">Amino acid transporter transmembrane domain-containing protein</fullName>
    </recommendedName>
</protein>
<evidence type="ECO:0000256" key="5">
    <source>
        <dbReference type="SAM" id="Phobius"/>
    </source>
</evidence>
<evidence type="ECO:0000259" key="6">
    <source>
        <dbReference type="Pfam" id="PF01490"/>
    </source>
</evidence>
<feature type="transmembrane region" description="Helical" evidence="5">
    <location>
        <begin position="235"/>
        <end position="254"/>
    </location>
</feature>
<feature type="transmembrane region" description="Helical" evidence="5">
    <location>
        <begin position="67"/>
        <end position="89"/>
    </location>
</feature>
<feature type="transmembrane region" description="Helical" evidence="5">
    <location>
        <begin position="361"/>
        <end position="380"/>
    </location>
</feature>
<evidence type="ECO:0000256" key="1">
    <source>
        <dbReference type="ARBA" id="ARBA00004141"/>
    </source>
</evidence>
<feature type="domain" description="Amino acid transporter transmembrane" evidence="6">
    <location>
        <begin position="36"/>
        <end position="437"/>
    </location>
</feature>
<dbReference type="Proteomes" id="UP000327044">
    <property type="component" value="Unassembled WGS sequence"/>
</dbReference>
<evidence type="ECO:0000256" key="4">
    <source>
        <dbReference type="ARBA" id="ARBA00023136"/>
    </source>
</evidence>
<evidence type="ECO:0000313" key="7">
    <source>
        <dbReference type="EMBL" id="KAB0791846.1"/>
    </source>
</evidence>
<dbReference type="InterPro" id="IPR013057">
    <property type="entry name" value="AA_transpt_TM"/>
</dbReference>
<sequence>MDDDARSRIAEITTRYVVDVTDDDYDPYVHRNVEHATSYLETLVHILKASLGTGVLAMPIAFKYAGLVNGVIGAILTAFVCGVGIHRFFASQYTICKNLKVSYMPYSVIMKVALLSGPRCMSKVANFFGTLSDALLLLHQTGVCAVYVIFISNNLKDLLKRPYTNLNVPVEYYMLCLLPALLLIVSVPNMKKMARITLLSNCATLVSVIIIIAVLSPNLPDISLRHKTGTVFDSALAFGIMLFALSAMGVILTVEKHMKEPKQMVAYFGTLNVSLVAILIVYTLIGFIGYWQVGDEVKDIIILDLQNYNETARQCAQSLYVVAIFVSYGLSAMVFVDVLWGNYLKHYLAESRHHDKGQCATRILVVFVSTFAAAAIPLFADIVALLGSFSMSSLELIFPAIMDICVRWPDKFGRGKWTLIADLILMAIGVGGLLIGGFSAIRSIVRHLNELRG</sequence>
<feature type="transmembrane region" description="Helical" evidence="5">
    <location>
        <begin position="172"/>
        <end position="189"/>
    </location>
</feature>
<name>A0A5N4A3F8_PHOPY</name>
<dbReference type="InParanoid" id="A0A5N4A3F8"/>
<keyword evidence="2 5" id="KW-0812">Transmembrane</keyword>
<comment type="caution">
    <text evidence="7">The sequence shown here is derived from an EMBL/GenBank/DDBJ whole genome shotgun (WGS) entry which is preliminary data.</text>
</comment>
<feature type="transmembrane region" description="Helical" evidence="5">
    <location>
        <begin position="319"/>
        <end position="340"/>
    </location>
</feature>
<dbReference type="GO" id="GO:0005774">
    <property type="term" value="C:vacuolar membrane"/>
    <property type="evidence" value="ECO:0007669"/>
    <property type="project" value="TreeGrafter"/>
</dbReference>
<dbReference type="AlphaFoldDB" id="A0A5N4A3F8"/>
<dbReference type="PANTHER" id="PTHR22950">
    <property type="entry name" value="AMINO ACID TRANSPORTER"/>
    <property type="match status" value="1"/>
</dbReference>
<feature type="transmembrane region" description="Helical" evidence="5">
    <location>
        <begin position="418"/>
        <end position="441"/>
    </location>
</feature>
<feature type="transmembrane region" description="Helical" evidence="5">
    <location>
        <begin position="134"/>
        <end position="152"/>
    </location>
</feature>
<keyword evidence="3 5" id="KW-1133">Transmembrane helix</keyword>
<proteinExistence type="predicted"/>
<evidence type="ECO:0000256" key="3">
    <source>
        <dbReference type="ARBA" id="ARBA00022989"/>
    </source>
</evidence>
<keyword evidence="8" id="KW-1185">Reference proteome</keyword>
<reference evidence="7 8" key="1">
    <citation type="journal article" date="2018" name="Elife">
        <title>Firefly genomes illuminate parallel origins of bioluminescence in beetles.</title>
        <authorList>
            <person name="Fallon T.R."/>
            <person name="Lower S.E."/>
            <person name="Chang C.H."/>
            <person name="Bessho-Uehara M."/>
            <person name="Martin G.J."/>
            <person name="Bewick A.J."/>
            <person name="Behringer M."/>
            <person name="Debat H.J."/>
            <person name="Wong I."/>
            <person name="Day J.C."/>
            <person name="Suvorov A."/>
            <person name="Silva C.J."/>
            <person name="Stanger-Hall K.F."/>
            <person name="Hall D.W."/>
            <person name="Schmitz R.J."/>
            <person name="Nelson D.R."/>
            <person name="Lewis S.M."/>
            <person name="Shigenobu S."/>
            <person name="Bybee S.M."/>
            <person name="Larracuente A.M."/>
            <person name="Oba Y."/>
            <person name="Weng J.K."/>
        </authorList>
    </citation>
    <scope>NUCLEOTIDE SEQUENCE [LARGE SCALE GENOMIC DNA]</scope>
    <source>
        <strain evidence="7">1611_PpyrPB1</strain>
        <tissue evidence="7">Whole body</tissue>
    </source>
</reference>
<feature type="transmembrane region" description="Helical" evidence="5">
    <location>
        <begin position="266"/>
        <end position="291"/>
    </location>
</feature>
<dbReference type="Pfam" id="PF01490">
    <property type="entry name" value="Aa_trans"/>
    <property type="match status" value="1"/>
</dbReference>
<feature type="transmembrane region" description="Helical" evidence="5">
    <location>
        <begin position="196"/>
        <end position="215"/>
    </location>
</feature>
<evidence type="ECO:0000313" key="8">
    <source>
        <dbReference type="Proteomes" id="UP000327044"/>
    </source>
</evidence>
<organism evidence="7 8">
    <name type="scientific">Photinus pyralis</name>
    <name type="common">Common eastern firefly</name>
    <name type="synonym">Lampyris pyralis</name>
    <dbReference type="NCBI Taxonomy" id="7054"/>
    <lineage>
        <taxon>Eukaryota</taxon>
        <taxon>Metazoa</taxon>
        <taxon>Ecdysozoa</taxon>
        <taxon>Arthropoda</taxon>
        <taxon>Hexapoda</taxon>
        <taxon>Insecta</taxon>
        <taxon>Pterygota</taxon>
        <taxon>Neoptera</taxon>
        <taxon>Endopterygota</taxon>
        <taxon>Coleoptera</taxon>
        <taxon>Polyphaga</taxon>
        <taxon>Elateriformia</taxon>
        <taxon>Elateroidea</taxon>
        <taxon>Lampyridae</taxon>
        <taxon>Lampyrinae</taxon>
        <taxon>Photinus</taxon>
    </lineage>
</organism>
<dbReference type="PANTHER" id="PTHR22950:SF340">
    <property type="entry name" value="AMINO ACID TRANSPORTER TRANSMEMBRANE DOMAIN-CONTAINING PROTEIN-RELATED"/>
    <property type="match status" value="1"/>
</dbReference>
<evidence type="ECO:0000256" key="2">
    <source>
        <dbReference type="ARBA" id="ARBA00022692"/>
    </source>
</evidence>
<gene>
    <name evidence="7" type="ORF">PPYR_03646</name>
</gene>